<accession>A0AAW7X979</accession>
<keyword evidence="1" id="KW-0472">Membrane</keyword>
<comment type="caution">
    <text evidence="2">The sequence shown here is derived from an EMBL/GenBank/DDBJ whole genome shotgun (WGS) entry which is preliminary data.</text>
</comment>
<reference evidence="2" key="1">
    <citation type="submission" date="2023-07" db="EMBL/GenBank/DDBJ databases">
        <title>Genome content predicts the carbon catabolic preferences of heterotrophic bacteria.</title>
        <authorList>
            <person name="Gralka M."/>
        </authorList>
    </citation>
    <scope>NUCLEOTIDE SEQUENCE</scope>
    <source>
        <strain evidence="2">I3M17_2</strain>
    </source>
</reference>
<feature type="transmembrane region" description="Helical" evidence="1">
    <location>
        <begin position="34"/>
        <end position="52"/>
    </location>
</feature>
<dbReference type="EMBL" id="JAUOPB010000009">
    <property type="protein sequence ID" value="MDO6423391.1"/>
    <property type="molecule type" value="Genomic_DNA"/>
</dbReference>
<evidence type="ECO:0000313" key="3">
    <source>
        <dbReference type="Proteomes" id="UP001169760"/>
    </source>
</evidence>
<feature type="transmembrane region" description="Helical" evidence="1">
    <location>
        <begin position="150"/>
        <end position="170"/>
    </location>
</feature>
<evidence type="ECO:0000256" key="1">
    <source>
        <dbReference type="SAM" id="Phobius"/>
    </source>
</evidence>
<feature type="transmembrane region" description="Helical" evidence="1">
    <location>
        <begin position="12"/>
        <end position="28"/>
    </location>
</feature>
<feature type="transmembrane region" description="Helical" evidence="1">
    <location>
        <begin position="61"/>
        <end position="81"/>
    </location>
</feature>
<gene>
    <name evidence="2" type="ORF">Q4521_13000</name>
</gene>
<name>A0AAW7X979_9GAMM</name>
<keyword evidence="1" id="KW-1133">Transmembrane helix</keyword>
<proteinExistence type="predicted"/>
<feature type="transmembrane region" description="Helical" evidence="1">
    <location>
        <begin position="182"/>
        <end position="200"/>
    </location>
</feature>
<sequence length="214" mass="23534">MHIIKLQAKLSGWLIVLPLCAQWLIMLLQSEVLMHHAILFCGALMLLLLAVLHRFYNSENVCAVVVCITYGGLGMLLGQYIDTLLMVDIMMDSMAPHGHHDFHLNNTVPTAATTHNHASLFNLATLLMVAGCYIPCLVKKYFIAPQTNLVSLMLSHLYIIPPMLIAHGLLVPHANVSPLLAYGYSLLAMTIGLIAGMGLVRMVKGAAQRRLIQN</sequence>
<evidence type="ECO:0000313" key="2">
    <source>
        <dbReference type="EMBL" id="MDO6423391.1"/>
    </source>
</evidence>
<organism evidence="2 3">
    <name type="scientific">Saccharophagus degradans</name>
    <dbReference type="NCBI Taxonomy" id="86304"/>
    <lineage>
        <taxon>Bacteria</taxon>
        <taxon>Pseudomonadati</taxon>
        <taxon>Pseudomonadota</taxon>
        <taxon>Gammaproteobacteria</taxon>
        <taxon>Cellvibrionales</taxon>
        <taxon>Cellvibrionaceae</taxon>
        <taxon>Saccharophagus</taxon>
    </lineage>
</organism>
<dbReference type="AlphaFoldDB" id="A0AAW7X979"/>
<keyword evidence="1" id="KW-0812">Transmembrane</keyword>
<protein>
    <submittedName>
        <fullName evidence="2">Uncharacterized protein</fullName>
    </submittedName>
</protein>
<dbReference type="RefSeq" id="WP_303493078.1">
    <property type="nucleotide sequence ID" value="NZ_JAUOPB010000009.1"/>
</dbReference>
<dbReference type="Proteomes" id="UP001169760">
    <property type="component" value="Unassembled WGS sequence"/>
</dbReference>
<feature type="transmembrane region" description="Helical" evidence="1">
    <location>
        <begin position="119"/>
        <end position="138"/>
    </location>
</feature>